<dbReference type="InterPro" id="IPR045860">
    <property type="entry name" value="Snake_toxin-like_sf"/>
</dbReference>
<evidence type="ECO:0000256" key="1">
    <source>
        <dbReference type="ARBA" id="ARBA00004613"/>
    </source>
</evidence>
<accession>A0A4Z2BZ80</accession>
<feature type="signal peptide" evidence="3">
    <location>
        <begin position="1"/>
        <end position="19"/>
    </location>
</feature>
<dbReference type="CDD" id="cd23553">
    <property type="entry name" value="TFP_LU_ECD_Ly6PGE"/>
    <property type="match status" value="1"/>
</dbReference>
<sequence>MKLLLTASLICALLHGAETLRCHVCNNSDCSNTTSVVCPATHTMCKTITSLKVSNSNPLTVSKNCSLPLSCITPPNTATEWSVNRGFTRESHNQICCMSDNCNFQTLATPSVLLNGKECPACASAQDSLAGTCNSTLPCMGVENSCFNGTTTFNSTEVRQLGCLSRNLCSLQAVLGPLFDENLSITCGAPWSIRVSSMLLTFALSALKFLL</sequence>
<proteinExistence type="predicted"/>
<dbReference type="GO" id="GO:0005576">
    <property type="term" value="C:extracellular region"/>
    <property type="evidence" value="ECO:0007669"/>
    <property type="project" value="UniProtKB-SubCell"/>
</dbReference>
<gene>
    <name evidence="4" type="ORF">fugu_015609</name>
</gene>
<evidence type="ECO:0000256" key="3">
    <source>
        <dbReference type="SAM" id="SignalP"/>
    </source>
</evidence>
<evidence type="ECO:0000256" key="2">
    <source>
        <dbReference type="ARBA" id="ARBA00022525"/>
    </source>
</evidence>
<dbReference type="AlphaFoldDB" id="A0A4Z2BZ80"/>
<dbReference type="EMBL" id="SWLE01000008">
    <property type="protein sequence ID" value="TNM97453.1"/>
    <property type="molecule type" value="Genomic_DNA"/>
</dbReference>
<name>A0A4Z2BZ80_9TELE</name>
<evidence type="ECO:0008006" key="6">
    <source>
        <dbReference type="Google" id="ProtNLM"/>
    </source>
</evidence>
<comment type="caution">
    <text evidence="4">The sequence shown here is derived from an EMBL/GenBank/DDBJ whole genome shotgun (WGS) entry which is preliminary data.</text>
</comment>
<dbReference type="PANTHER" id="PTHR20914:SF9">
    <property type="entry name" value="COILED, ISOFORM A"/>
    <property type="match status" value="1"/>
</dbReference>
<keyword evidence="2" id="KW-0964">Secreted</keyword>
<organism evidence="4 5">
    <name type="scientific">Takifugu bimaculatus</name>
    <dbReference type="NCBI Taxonomy" id="433685"/>
    <lineage>
        <taxon>Eukaryota</taxon>
        <taxon>Metazoa</taxon>
        <taxon>Chordata</taxon>
        <taxon>Craniata</taxon>
        <taxon>Vertebrata</taxon>
        <taxon>Euteleostomi</taxon>
        <taxon>Actinopterygii</taxon>
        <taxon>Neopterygii</taxon>
        <taxon>Teleostei</taxon>
        <taxon>Neoteleostei</taxon>
        <taxon>Acanthomorphata</taxon>
        <taxon>Eupercaria</taxon>
        <taxon>Tetraodontiformes</taxon>
        <taxon>Tetradontoidea</taxon>
        <taxon>Tetraodontidae</taxon>
        <taxon>Takifugu</taxon>
    </lineage>
</organism>
<evidence type="ECO:0000313" key="4">
    <source>
        <dbReference type="EMBL" id="TNM97453.1"/>
    </source>
</evidence>
<dbReference type="Proteomes" id="UP000516260">
    <property type="component" value="Chromosome 16"/>
</dbReference>
<keyword evidence="3" id="KW-0732">Signal</keyword>
<reference evidence="4 5" key="1">
    <citation type="submission" date="2019-04" db="EMBL/GenBank/DDBJ databases">
        <title>The sequence and de novo assembly of Takifugu bimaculatus genome using PacBio and Hi-C technologies.</title>
        <authorList>
            <person name="Xu P."/>
            <person name="Liu B."/>
            <person name="Zhou Z."/>
        </authorList>
    </citation>
    <scope>NUCLEOTIDE SEQUENCE [LARGE SCALE GENOMIC DNA]</scope>
    <source>
        <strain evidence="4">TB-2018</strain>
        <tissue evidence="4">Muscle</tissue>
    </source>
</reference>
<comment type="subcellular location">
    <subcellularLocation>
        <location evidence="1">Secreted</location>
    </subcellularLocation>
</comment>
<dbReference type="PANTHER" id="PTHR20914">
    <property type="entry name" value="LY6/PLAUR DOMAIN-CONTAINING PROTEIN 8"/>
    <property type="match status" value="1"/>
</dbReference>
<protein>
    <recommendedName>
        <fullName evidence="6">UPAR/Ly6 domain-containing protein</fullName>
    </recommendedName>
</protein>
<evidence type="ECO:0000313" key="5">
    <source>
        <dbReference type="Proteomes" id="UP000516260"/>
    </source>
</evidence>
<keyword evidence="5" id="KW-1185">Reference proteome</keyword>
<dbReference type="SUPFAM" id="SSF57302">
    <property type="entry name" value="Snake toxin-like"/>
    <property type="match status" value="1"/>
</dbReference>
<dbReference type="InterPro" id="IPR050918">
    <property type="entry name" value="CNF-like_PLA2_Inhibitor"/>
</dbReference>
<dbReference type="Gene3D" id="2.10.60.10">
    <property type="entry name" value="CD59"/>
    <property type="match status" value="2"/>
</dbReference>
<feature type="chain" id="PRO_5021428266" description="UPAR/Ly6 domain-containing protein" evidence="3">
    <location>
        <begin position="20"/>
        <end position="211"/>
    </location>
</feature>